<evidence type="ECO:0000313" key="3">
    <source>
        <dbReference type="Proteomes" id="UP000029121"/>
    </source>
</evidence>
<feature type="transmembrane region" description="Helical" evidence="1">
    <location>
        <begin position="177"/>
        <end position="200"/>
    </location>
</feature>
<keyword evidence="1" id="KW-0812">Transmembrane</keyword>
<keyword evidence="1" id="KW-0472">Membrane</keyword>
<evidence type="ECO:0000313" key="2">
    <source>
        <dbReference type="EMBL" id="EOA21205.1"/>
    </source>
</evidence>
<proteinExistence type="predicted"/>
<dbReference type="OrthoDB" id="1135306at2759"/>
<reference evidence="3" key="1">
    <citation type="journal article" date="2013" name="Nat. Genet.">
        <title>The Capsella rubella genome and the genomic consequences of rapid mating system evolution.</title>
        <authorList>
            <person name="Slotte T."/>
            <person name="Hazzouri K.M."/>
            <person name="Agren J.A."/>
            <person name="Koenig D."/>
            <person name="Maumus F."/>
            <person name="Guo Y.L."/>
            <person name="Steige K."/>
            <person name="Platts A.E."/>
            <person name="Escobar J.S."/>
            <person name="Newman L.K."/>
            <person name="Wang W."/>
            <person name="Mandakova T."/>
            <person name="Vello E."/>
            <person name="Smith L.M."/>
            <person name="Henz S.R."/>
            <person name="Steffen J."/>
            <person name="Takuno S."/>
            <person name="Brandvain Y."/>
            <person name="Coop G."/>
            <person name="Andolfatto P."/>
            <person name="Hu T.T."/>
            <person name="Blanchette M."/>
            <person name="Clark R.M."/>
            <person name="Quesneville H."/>
            <person name="Nordborg M."/>
            <person name="Gaut B.S."/>
            <person name="Lysak M.A."/>
            <person name="Jenkins J."/>
            <person name="Grimwood J."/>
            <person name="Chapman J."/>
            <person name="Prochnik S."/>
            <person name="Shu S."/>
            <person name="Rokhsar D."/>
            <person name="Schmutz J."/>
            <person name="Weigel D."/>
            <person name="Wright S.I."/>
        </authorList>
    </citation>
    <scope>NUCLEOTIDE SEQUENCE [LARGE SCALE GENOMIC DNA]</scope>
    <source>
        <strain evidence="3">cv. Monte Gargano</strain>
    </source>
</reference>
<dbReference type="KEGG" id="crb:17881219"/>
<sequence length="306" mass="35562">MSGPKLSMFFLSIRLFRYMDTVVRRLQLEHNQTLMLWWYKYYLRTLPLDPHRVITHDCKSLNKHGIMIPFLRNGGYRSFFNLSSLSHMIPRPKQIHIHNIKDFVFKQSPSSVKRNLKSYTTLSNTFTAPINPNYYPLPKRLKLGFVLILLCQTDYTLCVEFLNLHSCVLHVREDPLALLRFCIYLVSVLFLASSTILSFGSKRLKDFDPMLLNLLMLVRNPICVSSVEQSFKSSDAFVARAVYDLLVEDSAKPVFKVESAMVPKDSPKIASFSKFIILLENSWNPYLLFHCIIFVSSCVNFPLLRF</sequence>
<feature type="transmembrane region" description="Helical" evidence="1">
    <location>
        <begin position="286"/>
        <end position="304"/>
    </location>
</feature>
<organism evidence="2 3">
    <name type="scientific">Capsella rubella</name>
    <dbReference type="NCBI Taxonomy" id="81985"/>
    <lineage>
        <taxon>Eukaryota</taxon>
        <taxon>Viridiplantae</taxon>
        <taxon>Streptophyta</taxon>
        <taxon>Embryophyta</taxon>
        <taxon>Tracheophyta</taxon>
        <taxon>Spermatophyta</taxon>
        <taxon>Magnoliopsida</taxon>
        <taxon>eudicotyledons</taxon>
        <taxon>Gunneridae</taxon>
        <taxon>Pentapetalae</taxon>
        <taxon>rosids</taxon>
        <taxon>malvids</taxon>
        <taxon>Brassicales</taxon>
        <taxon>Brassicaceae</taxon>
        <taxon>Camelineae</taxon>
        <taxon>Capsella</taxon>
    </lineage>
</organism>
<dbReference type="STRING" id="81985.R0H8G7"/>
<dbReference type="AlphaFoldDB" id="R0H8G7"/>
<dbReference type="Proteomes" id="UP000029121">
    <property type="component" value="Unassembled WGS sequence"/>
</dbReference>
<evidence type="ECO:0000256" key="1">
    <source>
        <dbReference type="SAM" id="Phobius"/>
    </source>
</evidence>
<feature type="transmembrane region" description="Helical" evidence="1">
    <location>
        <begin position="143"/>
        <end position="165"/>
    </location>
</feature>
<protein>
    <submittedName>
        <fullName evidence="2">Uncharacterized protein</fullName>
    </submittedName>
</protein>
<keyword evidence="3" id="KW-1185">Reference proteome</keyword>
<dbReference type="EMBL" id="KB870810">
    <property type="protein sequence ID" value="EOA21205.1"/>
    <property type="molecule type" value="Genomic_DNA"/>
</dbReference>
<gene>
    <name evidence="2" type="ORF">CARUB_v10001552mg</name>
</gene>
<accession>R0H8G7</accession>
<name>R0H8G7_9BRAS</name>
<keyword evidence="1" id="KW-1133">Transmembrane helix</keyword>